<comment type="similarity">
    <text evidence="3">Belongs to the cytochrome P450 family.</text>
</comment>
<dbReference type="GO" id="GO:0009611">
    <property type="term" value="P:response to wounding"/>
    <property type="evidence" value="ECO:0007669"/>
    <property type="project" value="InterPro"/>
</dbReference>
<dbReference type="SUPFAM" id="SSF48264">
    <property type="entry name" value="Cytochrome P450"/>
    <property type="match status" value="1"/>
</dbReference>
<evidence type="ECO:0000313" key="10">
    <source>
        <dbReference type="EMBL" id="KAK2970167.1"/>
    </source>
</evidence>
<evidence type="ECO:0000256" key="2">
    <source>
        <dbReference type="ARBA" id="ARBA00008210"/>
    </source>
</evidence>
<evidence type="ECO:0000256" key="5">
    <source>
        <dbReference type="ARBA" id="ARBA00022723"/>
    </source>
</evidence>
<dbReference type="Pfam" id="PF00280">
    <property type="entry name" value="potato_inhibit"/>
    <property type="match status" value="1"/>
</dbReference>
<evidence type="ECO:0000313" key="11">
    <source>
        <dbReference type="Proteomes" id="UP001187471"/>
    </source>
</evidence>
<comment type="similarity">
    <text evidence="2">Belongs to the protease inhibitor I13 (potato type I serine protease inhibitor) family.</text>
</comment>
<reference evidence="10" key="1">
    <citation type="submission" date="2022-12" db="EMBL/GenBank/DDBJ databases">
        <title>Draft genome assemblies for two species of Escallonia (Escalloniales).</title>
        <authorList>
            <person name="Chanderbali A."/>
            <person name="Dervinis C."/>
            <person name="Anghel I."/>
            <person name="Soltis D."/>
            <person name="Soltis P."/>
            <person name="Zapata F."/>
        </authorList>
    </citation>
    <scope>NUCLEOTIDE SEQUENCE</scope>
    <source>
        <strain evidence="10">UCBG92.1500</strain>
        <tissue evidence="10">Leaf</tissue>
    </source>
</reference>
<protein>
    <recommendedName>
        <fullName evidence="12">Cytochrome P450</fullName>
    </recommendedName>
</protein>
<dbReference type="GO" id="GO:0005506">
    <property type="term" value="F:iron ion binding"/>
    <property type="evidence" value="ECO:0007669"/>
    <property type="project" value="InterPro"/>
</dbReference>
<evidence type="ECO:0008006" key="12">
    <source>
        <dbReference type="Google" id="ProtNLM"/>
    </source>
</evidence>
<dbReference type="PRINTS" id="PR00463">
    <property type="entry name" value="EP450I"/>
</dbReference>
<sequence>MLSAMLNLELLASLLFCLLVPPLLFFSLRPSSSSGKLPKSYPLIGSYLAIFANRKRRIQWTSEVVTGIPSLTFVLKRPFGYVQVLTANPAVVQHMLKTHFHIYKKGDLSHTTLSDLLGNGIFNSDGTTWKFQRQVSSHEFNTRSLRKFVEQVVDTELNARLLPILAAAAANKTILDFQDILKRFAFDNICEIAFGYDPGYLLPSLPEATFAVAFENAVRISSDRFNYFLPLVWKVKRFFNIGSEKHLWASVARVRAFAKQVVKEKKRELNEKSSLKSVDLLSRFLSSGISDEDFVTDIVISFILAGRDTTSAALTWFFWLIATNTGVENEILKEISDKNEAQMYDDVKDLVYTHASICESMRLYPPVPNDSKEATSDDILPDGTFVKKGTRVTYHPYAMGRVEGVWGSDWAEFRPERWLERDAAAEEDWRWSFLGRDAYTYPVFQAGPRICLGKEMAFLQMKRLVAGVLRRYRVVPALEDGVEPVSVTLWASSLRSNPIHPFIPLGLTSSNPFQDQYRHQRHKERAKRFMAAEDVELQCRGKQEWPKLVGESGEAAAAKIERDNPRVHAIVLPEGSPVTRDYRCDRVWVWVNKHGVVTQVPRVG</sequence>
<keyword evidence="6" id="KW-0722">Serine protease inhibitor</keyword>
<keyword evidence="7" id="KW-0560">Oxidoreductase</keyword>
<gene>
    <name evidence="10" type="ORF">RJ640_019635</name>
</gene>
<evidence type="ECO:0000256" key="8">
    <source>
        <dbReference type="ARBA" id="ARBA00023004"/>
    </source>
</evidence>
<feature type="binding site" description="axial binding residue" evidence="9">
    <location>
        <position position="451"/>
    </location>
    <ligand>
        <name>heme</name>
        <dbReference type="ChEBI" id="CHEBI:30413"/>
    </ligand>
    <ligandPart>
        <name>Fe</name>
        <dbReference type="ChEBI" id="CHEBI:18248"/>
    </ligandPart>
</feature>
<dbReference type="InterPro" id="IPR002401">
    <property type="entry name" value="Cyt_P450_E_grp-I"/>
</dbReference>
<evidence type="ECO:0000256" key="4">
    <source>
        <dbReference type="ARBA" id="ARBA00022690"/>
    </source>
</evidence>
<dbReference type="Gene3D" id="1.10.630.10">
    <property type="entry name" value="Cytochrome P450"/>
    <property type="match status" value="1"/>
</dbReference>
<keyword evidence="5 9" id="KW-0479">Metal-binding</keyword>
<comment type="caution">
    <text evidence="10">The sequence shown here is derived from an EMBL/GenBank/DDBJ whole genome shotgun (WGS) entry which is preliminary data.</text>
</comment>
<dbReference type="CDD" id="cd11064">
    <property type="entry name" value="CYP86A"/>
    <property type="match status" value="1"/>
</dbReference>
<evidence type="ECO:0000256" key="1">
    <source>
        <dbReference type="ARBA" id="ARBA00001971"/>
    </source>
</evidence>
<evidence type="ECO:0000256" key="3">
    <source>
        <dbReference type="ARBA" id="ARBA00010617"/>
    </source>
</evidence>
<dbReference type="SUPFAM" id="SSF54654">
    <property type="entry name" value="CI-2 family of serine protease inhibitors"/>
    <property type="match status" value="1"/>
</dbReference>
<keyword evidence="11" id="KW-1185">Reference proteome</keyword>
<keyword evidence="8 9" id="KW-0408">Iron</keyword>
<proteinExistence type="inferred from homology"/>
<keyword evidence="4" id="KW-0646">Protease inhibitor</keyword>
<dbReference type="AlphaFoldDB" id="A0AA88QKJ4"/>
<dbReference type="GO" id="GO:0020037">
    <property type="term" value="F:heme binding"/>
    <property type="evidence" value="ECO:0007669"/>
    <property type="project" value="InterPro"/>
</dbReference>
<dbReference type="InterPro" id="IPR036396">
    <property type="entry name" value="Cyt_P450_sf"/>
</dbReference>
<dbReference type="Pfam" id="PF00067">
    <property type="entry name" value="p450"/>
    <property type="match status" value="1"/>
</dbReference>
<dbReference type="Proteomes" id="UP001187471">
    <property type="component" value="Unassembled WGS sequence"/>
</dbReference>
<keyword evidence="9" id="KW-0349">Heme</keyword>
<comment type="cofactor">
    <cofactor evidence="1 9">
        <name>heme</name>
        <dbReference type="ChEBI" id="CHEBI:30413"/>
    </cofactor>
</comment>
<dbReference type="InterPro" id="IPR001128">
    <property type="entry name" value="Cyt_P450"/>
</dbReference>
<dbReference type="GO" id="GO:0004867">
    <property type="term" value="F:serine-type endopeptidase inhibitor activity"/>
    <property type="evidence" value="ECO:0007669"/>
    <property type="project" value="UniProtKB-KW"/>
</dbReference>
<evidence type="ECO:0000256" key="6">
    <source>
        <dbReference type="ARBA" id="ARBA00022900"/>
    </source>
</evidence>
<evidence type="ECO:0000256" key="9">
    <source>
        <dbReference type="PIRSR" id="PIRSR602401-1"/>
    </source>
</evidence>
<dbReference type="InterPro" id="IPR036354">
    <property type="entry name" value="Prot_inh_pot1_sf"/>
</dbReference>
<dbReference type="GO" id="GO:0016705">
    <property type="term" value="F:oxidoreductase activity, acting on paired donors, with incorporation or reduction of molecular oxygen"/>
    <property type="evidence" value="ECO:0007669"/>
    <property type="project" value="InterPro"/>
</dbReference>
<dbReference type="InterPro" id="IPR000864">
    <property type="entry name" value="Prot_inh_pot1"/>
</dbReference>
<name>A0AA88QKJ4_9ASTE</name>
<accession>A0AA88QKJ4</accession>
<dbReference type="PRINTS" id="PR00385">
    <property type="entry name" value="P450"/>
</dbReference>
<organism evidence="10 11">
    <name type="scientific">Escallonia rubra</name>
    <dbReference type="NCBI Taxonomy" id="112253"/>
    <lineage>
        <taxon>Eukaryota</taxon>
        <taxon>Viridiplantae</taxon>
        <taxon>Streptophyta</taxon>
        <taxon>Embryophyta</taxon>
        <taxon>Tracheophyta</taxon>
        <taxon>Spermatophyta</taxon>
        <taxon>Magnoliopsida</taxon>
        <taxon>eudicotyledons</taxon>
        <taxon>Gunneridae</taxon>
        <taxon>Pentapetalae</taxon>
        <taxon>asterids</taxon>
        <taxon>campanulids</taxon>
        <taxon>Escalloniales</taxon>
        <taxon>Escalloniaceae</taxon>
        <taxon>Escallonia</taxon>
    </lineage>
</organism>
<dbReference type="PANTHER" id="PTHR24296">
    <property type="entry name" value="CYTOCHROME P450"/>
    <property type="match status" value="1"/>
</dbReference>
<evidence type="ECO:0000256" key="7">
    <source>
        <dbReference type="ARBA" id="ARBA00023002"/>
    </source>
</evidence>
<dbReference type="GO" id="GO:0004497">
    <property type="term" value="F:monooxygenase activity"/>
    <property type="evidence" value="ECO:0007669"/>
    <property type="project" value="InterPro"/>
</dbReference>
<dbReference type="EMBL" id="JAVXUO010002747">
    <property type="protein sequence ID" value="KAK2970167.1"/>
    <property type="molecule type" value="Genomic_DNA"/>
</dbReference>
<dbReference type="Gene3D" id="3.30.10.10">
    <property type="entry name" value="Trypsin Inhibitor V, subunit A"/>
    <property type="match status" value="1"/>
</dbReference>